<accession>A0A9J5Y7P3</accession>
<dbReference type="EMBL" id="JACXVP010000007">
    <property type="protein sequence ID" value="KAG5595927.1"/>
    <property type="molecule type" value="Genomic_DNA"/>
</dbReference>
<proteinExistence type="predicted"/>
<gene>
    <name evidence="1" type="ORF">H5410_037159</name>
</gene>
<protein>
    <submittedName>
        <fullName evidence="1">Uncharacterized protein</fullName>
    </submittedName>
</protein>
<comment type="caution">
    <text evidence="1">The sequence shown here is derived from an EMBL/GenBank/DDBJ whole genome shotgun (WGS) entry which is preliminary data.</text>
</comment>
<evidence type="ECO:0000313" key="1">
    <source>
        <dbReference type="EMBL" id="KAG5595927.1"/>
    </source>
</evidence>
<evidence type="ECO:0000313" key="2">
    <source>
        <dbReference type="Proteomes" id="UP000824120"/>
    </source>
</evidence>
<dbReference type="Proteomes" id="UP000824120">
    <property type="component" value="Chromosome 7"/>
</dbReference>
<organism evidence="1 2">
    <name type="scientific">Solanum commersonii</name>
    <name type="common">Commerson's wild potato</name>
    <name type="synonym">Commerson's nightshade</name>
    <dbReference type="NCBI Taxonomy" id="4109"/>
    <lineage>
        <taxon>Eukaryota</taxon>
        <taxon>Viridiplantae</taxon>
        <taxon>Streptophyta</taxon>
        <taxon>Embryophyta</taxon>
        <taxon>Tracheophyta</taxon>
        <taxon>Spermatophyta</taxon>
        <taxon>Magnoliopsida</taxon>
        <taxon>eudicotyledons</taxon>
        <taxon>Gunneridae</taxon>
        <taxon>Pentapetalae</taxon>
        <taxon>asterids</taxon>
        <taxon>lamiids</taxon>
        <taxon>Solanales</taxon>
        <taxon>Solanaceae</taxon>
        <taxon>Solanoideae</taxon>
        <taxon>Solaneae</taxon>
        <taxon>Solanum</taxon>
    </lineage>
</organism>
<name>A0A9J5Y7P3_SOLCO</name>
<sequence>MTASKLDLSFLAVLSNLSPLKDSQCAVSSFLKAQKLSLLFSLCGLKFFEEVVRLFYANLCISSDNGEAEILIMGNHIIINELLFEDVFGTKFSSVIPYMNETWPDDFAVSLEAITLIPRKGSLSSISTRDVFVLYCLLKKYRINWEVWFKEYMLESVEDPNASANLPYGLLVSRILVNHLVDLSMFTHVVINATYDSRTFSSMGYAQVENKWVKKDSVKARVEGVKPIKISADSAALLMQDNDELKTRILEVEHGLETLHDAVEMVFRLQKDTSSDVGKLHIAMIGIKHEGISTVNKLIQQAGSLKSGVSSSNNELVVSVQTSYSSISKSVERSYNFYCVKIINTHT</sequence>
<dbReference type="OrthoDB" id="1750780at2759"/>
<keyword evidence="2" id="KW-1185">Reference proteome</keyword>
<dbReference type="AlphaFoldDB" id="A0A9J5Y7P3"/>
<reference evidence="1 2" key="1">
    <citation type="submission" date="2020-09" db="EMBL/GenBank/DDBJ databases">
        <title>De no assembly of potato wild relative species, Solanum commersonii.</title>
        <authorList>
            <person name="Cho K."/>
        </authorList>
    </citation>
    <scope>NUCLEOTIDE SEQUENCE [LARGE SCALE GENOMIC DNA]</scope>
    <source>
        <strain evidence="1">LZ3.2</strain>
        <tissue evidence="1">Leaf</tissue>
    </source>
</reference>